<protein>
    <recommendedName>
        <fullName evidence="2">Galectin</fullName>
    </recommendedName>
</protein>
<dbReference type="Gene3D" id="2.60.120.200">
    <property type="match status" value="1"/>
</dbReference>
<dbReference type="SUPFAM" id="SSF49899">
    <property type="entry name" value="Concanavalin A-like lectins/glucanases"/>
    <property type="match status" value="1"/>
</dbReference>
<dbReference type="GO" id="GO:0030246">
    <property type="term" value="F:carbohydrate binding"/>
    <property type="evidence" value="ECO:0007669"/>
    <property type="project" value="UniProtKB-UniRule"/>
</dbReference>
<keyword evidence="6" id="KW-1185">Reference proteome</keyword>
<dbReference type="InterPro" id="IPR010916">
    <property type="entry name" value="TonB_box_CS"/>
</dbReference>
<evidence type="ECO:0000313" key="5">
    <source>
        <dbReference type="EMBL" id="CAD6194926.1"/>
    </source>
</evidence>
<comment type="caution">
    <text evidence="5">The sequence shown here is derived from an EMBL/GenBank/DDBJ whole genome shotgun (WGS) entry which is preliminary data.</text>
</comment>
<keyword evidence="1 2" id="KW-0430">Lectin</keyword>
<evidence type="ECO:0000256" key="3">
    <source>
        <dbReference type="SAM" id="SignalP"/>
    </source>
</evidence>
<proteinExistence type="predicted"/>
<dbReference type="InterPro" id="IPR001079">
    <property type="entry name" value="Galectin_CRD"/>
</dbReference>
<dbReference type="PROSITE" id="PS00430">
    <property type="entry name" value="TONB_DEPENDENT_REC_1"/>
    <property type="match status" value="1"/>
</dbReference>
<name>A0A8S1HE16_9PELO</name>
<keyword evidence="3" id="KW-0732">Signal</keyword>
<accession>A0A8S1HE16</accession>
<dbReference type="EMBL" id="CAJGYM010000049">
    <property type="protein sequence ID" value="CAD6194926.1"/>
    <property type="molecule type" value="Genomic_DNA"/>
</dbReference>
<dbReference type="Proteomes" id="UP000835052">
    <property type="component" value="Unassembled WGS sequence"/>
</dbReference>
<dbReference type="InterPro" id="IPR013320">
    <property type="entry name" value="ConA-like_dom_sf"/>
</dbReference>
<dbReference type="PROSITE" id="PS51304">
    <property type="entry name" value="GALECTIN"/>
    <property type="match status" value="1"/>
</dbReference>
<dbReference type="AlphaFoldDB" id="A0A8S1HE16"/>
<feature type="domain" description="Galectin" evidence="4">
    <location>
        <begin position="38"/>
        <end position="178"/>
    </location>
</feature>
<evidence type="ECO:0000259" key="4">
    <source>
        <dbReference type="PROSITE" id="PS51304"/>
    </source>
</evidence>
<sequence length="207" mass="23650">MNSLLVVLLLGLLPLAYGYKCDPLPPQVAGAHPGMMARYFTLPRKLRVSDTIIVRGKIGPSTYPYKRFWIDLFVGTNPVYWNSFSSLHFTPQYDLNKTFIGDYQPNPGHVFRNDVYLPLLFTDKPFLIRILVQRDGYLIYKDGKFIHKMKYTKYNYASVQTIFVQNIDLGTEPCCGVRKRCPSTGAGRMTFYFGDGVVEYIEGGCID</sequence>
<dbReference type="Pfam" id="PF00337">
    <property type="entry name" value="Gal-bind_lectin"/>
    <property type="match status" value="1"/>
</dbReference>
<feature type="chain" id="PRO_5035825557" description="Galectin" evidence="3">
    <location>
        <begin position="19"/>
        <end position="207"/>
    </location>
</feature>
<organism evidence="5 6">
    <name type="scientific">Caenorhabditis auriculariae</name>
    <dbReference type="NCBI Taxonomy" id="2777116"/>
    <lineage>
        <taxon>Eukaryota</taxon>
        <taxon>Metazoa</taxon>
        <taxon>Ecdysozoa</taxon>
        <taxon>Nematoda</taxon>
        <taxon>Chromadorea</taxon>
        <taxon>Rhabditida</taxon>
        <taxon>Rhabditina</taxon>
        <taxon>Rhabditomorpha</taxon>
        <taxon>Rhabditoidea</taxon>
        <taxon>Rhabditidae</taxon>
        <taxon>Peloderinae</taxon>
        <taxon>Caenorhabditis</taxon>
    </lineage>
</organism>
<gene>
    <name evidence="5" type="ORF">CAUJ_LOCUS10845</name>
</gene>
<evidence type="ECO:0000313" key="6">
    <source>
        <dbReference type="Proteomes" id="UP000835052"/>
    </source>
</evidence>
<feature type="signal peptide" evidence="3">
    <location>
        <begin position="1"/>
        <end position="18"/>
    </location>
</feature>
<reference evidence="5" key="1">
    <citation type="submission" date="2020-10" db="EMBL/GenBank/DDBJ databases">
        <authorList>
            <person name="Kikuchi T."/>
        </authorList>
    </citation>
    <scope>NUCLEOTIDE SEQUENCE</scope>
    <source>
        <strain evidence="5">NKZ352</strain>
    </source>
</reference>
<evidence type="ECO:0000256" key="1">
    <source>
        <dbReference type="ARBA" id="ARBA00022734"/>
    </source>
</evidence>
<evidence type="ECO:0000256" key="2">
    <source>
        <dbReference type="RuleBase" id="RU102079"/>
    </source>
</evidence>